<keyword evidence="4 9" id="KW-1133">Transmembrane helix</keyword>
<dbReference type="Gene3D" id="1.10.720.40">
    <property type="match status" value="1"/>
</dbReference>
<dbReference type="PANTHER" id="PTHR13428">
    <property type="entry name" value="INNER NUCLEAR MEMBRANE PROTEIN MAN1 LEM DOMAIN CONTAINING PROTEIN"/>
    <property type="match status" value="1"/>
</dbReference>
<reference evidence="11" key="1">
    <citation type="submission" date="2020-10" db="EMBL/GenBank/DDBJ databases">
        <authorList>
            <person name="Kikuchi T."/>
        </authorList>
    </citation>
    <scope>NUCLEOTIDE SEQUENCE</scope>
    <source>
        <strain evidence="11">NKZ352</strain>
    </source>
</reference>
<feature type="coiled-coil region" evidence="7">
    <location>
        <begin position="391"/>
        <end position="418"/>
    </location>
</feature>
<evidence type="ECO:0000256" key="3">
    <source>
        <dbReference type="ARBA" id="ARBA00022692"/>
    </source>
</evidence>
<dbReference type="SMART" id="SM00540">
    <property type="entry name" value="LEM"/>
    <property type="match status" value="1"/>
</dbReference>
<evidence type="ECO:0000256" key="2">
    <source>
        <dbReference type="ARBA" id="ARBA00022553"/>
    </source>
</evidence>
<evidence type="ECO:0000313" key="11">
    <source>
        <dbReference type="EMBL" id="CAD6198179.1"/>
    </source>
</evidence>
<comment type="caution">
    <text evidence="11">The sequence shown here is derived from an EMBL/GenBank/DDBJ whole genome shotgun (WGS) entry which is preliminary data.</text>
</comment>
<dbReference type="GO" id="GO:0031490">
    <property type="term" value="F:chromatin DNA binding"/>
    <property type="evidence" value="ECO:0007669"/>
    <property type="project" value="TreeGrafter"/>
</dbReference>
<dbReference type="Gene3D" id="1.10.10.1180">
    <property type="entry name" value="MAN1, winged-helix domain"/>
    <property type="match status" value="1"/>
</dbReference>
<evidence type="ECO:0000313" key="12">
    <source>
        <dbReference type="Proteomes" id="UP000835052"/>
    </source>
</evidence>
<keyword evidence="3 9" id="KW-0812">Transmembrane</keyword>
<comment type="subcellular location">
    <subcellularLocation>
        <location evidence="1">Nucleus inner membrane</location>
        <topology evidence="1">Multi-pass membrane protein</topology>
    </subcellularLocation>
</comment>
<proteinExistence type="predicted"/>
<sequence>MVIEVEKLSDAELKSELVAFGVNVGPITGTTRSLFENKLRKLRSGGATLNAKAKTPAPVNVMVAKPVTPPSPSRSRGRPSTASNLNKSTTYRRGNKSEVEEEDAVVEAEIAAERRAELLKHISPKRAAVVPSKPVFVAEADNSHGFSRPIATSSKPLDSSIGERSLSSRNYSSYTSNYSSSGDRPGGTPPRAPRTMFSNVATPNNSLRYGLGTASFTAPKLSSDYVSKRSKDENYFHDLGATTAEEDDDEDGLETSRVIYSNEDVRQRNNKKNGLIGRAWDKVLGKNANTTASSRYNLVKDAKTGRYEAQVTKGFSLNETLRICFVTLCVMFVVLTVAFAVTDQSQTASNPMSVVTGAFRSTVDFFYRYTVIPILTVVLVALFGGGAYFGYKQYKETQEKQEEEKHQLIEKILTLIRESSVEGEPYVSQPHIRDLLFPPSRRRKAELTMWQAAVQFIDSNESRVSTEIQVLPSGNECAVWRWIGGHQKKIW</sequence>
<feature type="domain" description="LEM" evidence="10">
    <location>
        <begin position="2"/>
        <end position="46"/>
    </location>
</feature>
<dbReference type="EMBL" id="CAJGYM010000117">
    <property type="protein sequence ID" value="CAD6198179.1"/>
    <property type="molecule type" value="Genomic_DNA"/>
</dbReference>
<organism evidence="11 12">
    <name type="scientific">Caenorhabditis auriculariae</name>
    <dbReference type="NCBI Taxonomy" id="2777116"/>
    <lineage>
        <taxon>Eukaryota</taxon>
        <taxon>Metazoa</taxon>
        <taxon>Ecdysozoa</taxon>
        <taxon>Nematoda</taxon>
        <taxon>Chromadorea</taxon>
        <taxon>Rhabditida</taxon>
        <taxon>Rhabditina</taxon>
        <taxon>Rhabditomorpha</taxon>
        <taxon>Rhabditoidea</taxon>
        <taxon>Rhabditidae</taxon>
        <taxon>Peloderinae</taxon>
        <taxon>Caenorhabditis</taxon>
    </lineage>
</organism>
<dbReference type="GO" id="GO:0030514">
    <property type="term" value="P:negative regulation of BMP signaling pathway"/>
    <property type="evidence" value="ECO:0007669"/>
    <property type="project" value="TreeGrafter"/>
</dbReference>
<evidence type="ECO:0000256" key="5">
    <source>
        <dbReference type="ARBA" id="ARBA00023136"/>
    </source>
</evidence>
<feature type="compositionally biased region" description="Low complexity" evidence="8">
    <location>
        <begin position="164"/>
        <end position="181"/>
    </location>
</feature>
<feature type="region of interest" description="Disordered" evidence="8">
    <location>
        <begin position="62"/>
        <end position="102"/>
    </location>
</feature>
<dbReference type="InterPro" id="IPR003887">
    <property type="entry name" value="LEM_dom"/>
</dbReference>
<dbReference type="GO" id="GO:0006998">
    <property type="term" value="P:nuclear envelope organization"/>
    <property type="evidence" value="ECO:0007669"/>
    <property type="project" value="TreeGrafter"/>
</dbReference>
<feature type="transmembrane region" description="Helical" evidence="9">
    <location>
        <begin position="366"/>
        <end position="391"/>
    </location>
</feature>
<feature type="region of interest" description="Disordered" evidence="8">
    <location>
        <begin position="145"/>
        <end position="201"/>
    </location>
</feature>
<keyword evidence="12" id="KW-1185">Reference proteome</keyword>
<dbReference type="FunFam" id="1.10.720.40:FF:000001">
    <property type="entry name" value="LEM domain containing 2, isoform CRA_a"/>
    <property type="match status" value="1"/>
</dbReference>
<dbReference type="PROSITE" id="PS50954">
    <property type="entry name" value="LEM"/>
    <property type="match status" value="1"/>
</dbReference>
<dbReference type="CDD" id="cd12940">
    <property type="entry name" value="LEM_LAP2_LEMD1"/>
    <property type="match status" value="1"/>
</dbReference>
<dbReference type="Pfam" id="PF09402">
    <property type="entry name" value="MSC"/>
    <property type="match status" value="1"/>
</dbReference>
<protein>
    <recommendedName>
        <fullName evidence="10">LEM domain-containing protein</fullName>
    </recommendedName>
</protein>
<dbReference type="InterPro" id="IPR052277">
    <property type="entry name" value="INM_ESCRT-Associated"/>
</dbReference>
<evidence type="ECO:0000256" key="8">
    <source>
        <dbReference type="SAM" id="MobiDB-lite"/>
    </source>
</evidence>
<feature type="transmembrane region" description="Helical" evidence="9">
    <location>
        <begin position="323"/>
        <end position="342"/>
    </location>
</feature>
<accession>A0A8S1HNY4</accession>
<dbReference type="AlphaFoldDB" id="A0A8S1HNY4"/>
<dbReference type="InterPro" id="IPR018996">
    <property type="entry name" value="Man1/Src1-like_C"/>
</dbReference>
<dbReference type="SUPFAM" id="SSF63451">
    <property type="entry name" value="LEM domain"/>
    <property type="match status" value="1"/>
</dbReference>
<evidence type="ECO:0000256" key="1">
    <source>
        <dbReference type="ARBA" id="ARBA00004473"/>
    </source>
</evidence>
<keyword evidence="7" id="KW-0175">Coiled coil</keyword>
<dbReference type="OrthoDB" id="6363067at2759"/>
<dbReference type="GO" id="GO:0005637">
    <property type="term" value="C:nuclear inner membrane"/>
    <property type="evidence" value="ECO:0007669"/>
    <property type="project" value="UniProtKB-SubCell"/>
</dbReference>
<dbReference type="Proteomes" id="UP000835052">
    <property type="component" value="Unassembled WGS sequence"/>
</dbReference>
<feature type="compositionally biased region" description="Polar residues" evidence="8">
    <location>
        <begin position="81"/>
        <end position="92"/>
    </location>
</feature>
<dbReference type="InterPro" id="IPR041885">
    <property type="entry name" value="MAN1_winged_helix_dom"/>
</dbReference>
<evidence type="ECO:0000256" key="7">
    <source>
        <dbReference type="SAM" id="Coils"/>
    </source>
</evidence>
<dbReference type="Pfam" id="PF03020">
    <property type="entry name" value="LEM"/>
    <property type="match status" value="1"/>
</dbReference>
<keyword evidence="6" id="KW-0539">Nucleus</keyword>
<evidence type="ECO:0000256" key="9">
    <source>
        <dbReference type="SAM" id="Phobius"/>
    </source>
</evidence>
<name>A0A8S1HNY4_9PELO</name>
<keyword evidence="5 9" id="KW-0472">Membrane</keyword>
<dbReference type="PANTHER" id="PTHR13428:SF12">
    <property type="entry name" value="INNER NUCLEAR MEMBRANE PROTEIN MAN1"/>
    <property type="match status" value="1"/>
</dbReference>
<gene>
    <name evidence="11" type="ORF">CAUJ_LOCUS14085</name>
</gene>
<dbReference type="InterPro" id="IPR011015">
    <property type="entry name" value="LEM/LEM-like_dom_sf"/>
</dbReference>
<evidence type="ECO:0000256" key="4">
    <source>
        <dbReference type="ARBA" id="ARBA00022989"/>
    </source>
</evidence>
<evidence type="ECO:0000259" key="10">
    <source>
        <dbReference type="PROSITE" id="PS50954"/>
    </source>
</evidence>
<evidence type="ECO:0000256" key="6">
    <source>
        <dbReference type="ARBA" id="ARBA00023242"/>
    </source>
</evidence>
<keyword evidence="2" id="KW-0597">Phosphoprotein</keyword>